<gene>
    <name evidence="2" type="ORF">SAMN05444128_3696</name>
</gene>
<organism evidence="2 3">
    <name type="scientific">Pontibacter indicus</name>
    <dbReference type="NCBI Taxonomy" id="1317125"/>
    <lineage>
        <taxon>Bacteria</taxon>
        <taxon>Pseudomonadati</taxon>
        <taxon>Bacteroidota</taxon>
        <taxon>Cytophagia</taxon>
        <taxon>Cytophagales</taxon>
        <taxon>Hymenobacteraceae</taxon>
        <taxon>Pontibacter</taxon>
    </lineage>
</organism>
<evidence type="ECO:0000313" key="2">
    <source>
        <dbReference type="EMBL" id="SIT94655.1"/>
    </source>
</evidence>
<dbReference type="RefSeq" id="WP_076671908.1">
    <property type="nucleotide sequence ID" value="NZ_FTPP01000004.1"/>
</dbReference>
<dbReference type="AlphaFoldDB" id="A0A1R3XSR5"/>
<dbReference type="STRING" id="1317125.SAMN05444128_3696"/>
<feature type="domain" description="DUF6602" evidence="1">
    <location>
        <begin position="22"/>
        <end position="126"/>
    </location>
</feature>
<keyword evidence="3" id="KW-1185">Reference proteome</keyword>
<evidence type="ECO:0000313" key="3">
    <source>
        <dbReference type="Proteomes" id="UP000187181"/>
    </source>
</evidence>
<dbReference type="PANTHER" id="PTHR37103">
    <property type="entry name" value="PUTATIVE-RELATED"/>
    <property type="match status" value="1"/>
</dbReference>
<sequence length="251" mass="28983">MMNTLDFHKSTAAELLALTNRVRNLVRHWGEDGRYKEAVLKSVIQRFLPEKYRISTGFVVKQTNQRGTHESSNQIDLLIYDTSYPVLFREGDFVIVTPDAVEAIIEVKANITNQGLLGVINKANEVGEFIYNGRSPNSKPIFNGIFSYAANVRQVSTLREAIETSSHAENFTGERCKYMVSQISFNKDYFYKFWQHEQLLDNPAHYIYELHDLSFSFFISNLTDFLSGTSVFDNNHLWYPVDKSIQVRSHF</sequence>
<evidence type="ECO:0000259" key="1">
    <source>
        <dbReference type="Pfam" id="PF20247"/>
    </source>
</evidence>
<protein>
    <recommendedName>
        <fullName evidence="1">DUF6602 domain-containing protein</fullName>
    </recommendedName>
</protein>
<dbReference type="Pfam" id="PF20247">
    <property type="entry name" value="DUF6602"/>
    <property type="match status" value="1"/>
</dbReference>
<dbReference type="CDD" id="cd21173">
    <property type="entry name" value="NucC-like"/>
    <property type="match status" value="1"/>
</dbReference>
<name>A0A1R3XSR5_9BACT</name>
<accession>A0A1R3XSR5</accession>
<dbReference type="EMBL" id="FTPP01000004">
    <property type="protein sequence ID" value="SIT94655.1"/>
    <property type="molecule type" value="Genomic_DNA"/>
</dbReference>
<dbReference type="OrthoDB" id="337432at2"/>
<dbReference type="PANTHER" id="PTHR37103:SF1">
    <property type="entry name" value="DUF6602 DOMAIN-CONTAINING PROTEIN"/>
    <property type="match status" value="1"/>
</dbReference>
<proteinExistence type="predicted"/>
<reference evidence="3" key="1">
    <citation type="submission" date="2017-01" db="EMBL/GenBank/DDBJ databases">
        <authorList>
            <person name="Varghese N."/>
            <person name="Submissions S."/>
        </authorList>
    </citation>
    <scope>NUCLEOTIDE SEQUENCE [LARGE SCALE GENOMIC DNA]</scope>
    <source>
        <strain evidence="3">LP100</strain>
    </source>
</reference>
<dbReference type="Proteomes" id="UP000187181">
    <property type="component" value="Unassembled WGS sequence"/>
</dbReference>
<dbReference type="InterPro" id="IPR046537">
    <property type="entry name" value="DUF6602"/>
</dbReference>